<reference evidence="1 2" key="1">
    <citation type="submission" date="2014-06" db="EMBL/GenBank/DDBJ databases">
        <authorList>
            <person name="Le Roux F."/>
        </authorList>
    </citation>
    <scope>NUCLEOTIDE SEQUENCE [LARGE SCALE GENOMIC DNA]</scope>
    <source>
        <strain evidence="1 2">J2-31</strain>
    </source>
</reference>
<dbReference type="AlphaFoldDB" id="A0AA86X032"/>
<dbReference type="RefSeq" id="WP_050634782.1">
    <property type="nucleotide sequence ID" value="NZ_CVNE01000005.1"/>
</dbReference>
<protein>
    <submittedName>
        <fullName evidence="1">Uncharacterized protein</fullName>
    </submittedName>
</protein>
<comment type="caution">
    <text evidence="1">The sequence shown here is derived from an EMBL/GenBank/DDBJ whole genome shotgun (WGS) entry which is preliminary data.</text>
</comment>
<dbReference type="EMBL" id="CCKJ01000032">
    <property type="protein sequence ID" value="CDT65134.1"/>
    <property type="molecule type" value="Genomic_DNA"/>
</dbReference>
<dbReference type="Proteomes" id="UP000041625">
    <property type="component" value="Unassembled WGS sequence"/>
</dbReference>
<evidence type="ECO:0000313" key="1">
    <source>
        <dbReference type="EMBL" id="CDT65134.1"/>
    </source>
</evidence>
<keyword evidence="2" id="KW-1185">Reference proteome</keyword>
<accession>A0AA86X032</accession>
<organism evidence="1 2">
    <name type="scientific">Vibrio coralliirubri</name>
    <dbReference type="NCBI Taxonomy" id="1516159"/>
    <lineage>
        <taxon>Bacteria</taxon>
        <taxon>Pseudomonadati</taxon>
        <taxon>Pseudomonadota</taxon>
        <taxon>Gammaproteobacteria</taxon>
        <taxon>Vibrionales</taxon>
        <taxon>Vibrionaceae</taxon>
        <taxon>Vibrio</taxon>
    </lineage>
</organism>
<sequence length="61" mass="6742">MITKLQRDLRVVSTLMEIKEPLDDSTKAFIAETTAEAANLLKTVKKLNALTSEDVTGDVYT</sequence>
<proteinExistence type="predicted"/>
<name>A0AA86X032_9VIBR</name>
<gene>
    <name evidence="1" type="ORF">VCR31J2_1270827</name>
</gene>
<evidence type="ECO:0000313" key="2">
    <source>
        <dbReference type="Proteomes" id="UP000041625"/>
    </source>
</evidence>